<sequence>MNNLANLTLSHEDKIKLNQQRRDQILHFLALVDWTTADNLTMILGVNHIKYTRRLLDSMVKDGLISKSKFACSTGYRIVYFITVNALSDLGYEPKKLRSPQISQQNFIHCELVQRLQIIASKNNFEWITERILIKHRSYKSYPDGLLVIRDEFKISIELQRNRYSLEALKNKIAKCLADCLSGKFNRVLFVCADNLNSEVMRKALFSVSVLKGKNHQDIHFKDEYKSFFEFINFDEFQDYLQKLI</sequence>
<keyword evidence="2" id="KW-1185">Reference proteome</keyword>
<evidence type="ECO:0000313" key="1">
    <source>
        <dbReference type="EMBL" id="AUR51543.1"/>
    </source>
</evidence>
<dbReference type="KEGG" id="nba:CUN60_04310"/>
<dbReference type="Proteomes" id="UP000236655">
    <property type="component" value="Chromosome"/>
</dbReference>
<dbReference type="EMBL" id="CP024847">
    <property type="protein sequence ID" value="AUR51543.1"/>
    <property type="molecule type" value="Genomic_DNA"/>
</dbReference>
<proteinExistence type="predicted"/>
<protein>
    <submittedName>
        <fullName evidence="1">Uncharacterized protein</fullName>
    </submittedName>
</protein>
<reference evidence="2" key="1">
    <citation type="submission" date="2017-11" db="EMBL/GenBank/DDBJ databases">
        <authorList>
            <person name="Chan K.G."/>
            <person name="Lee L.S."/>
        </authorList>
    </citation>
    <scope>NUCLEOTIDE SEQUENCE [LARGE SCALE GENOMIC DNA]</scope>
    <source>
        <strain evidence="2">DSM 100970</strain>
    </source>
</reference>
<name>A0A2I7N504_9NEIS</name>
<organism evidence="1 2">
    <name type="scientific">Aquella oligotrophica</name>
    <dbReference type="NCBI Taxonomy" id="2067065"/>
    <lineage>
        <taxon>Bacteria</taxon>
        <taxon>Pseudomonadati</taxon>
        <taxon>Pseudomonadota</taxon>
        <taxon>Betaproteobacteria</taxon>
        <taxon>Neisseriales</taxon>
        <taxon>Neisseriaceae</taxon>
        <taxon>Aquella</taxon>
    </lineage>
</organism>
<evidence type="ECO:0000313" key="2">
    <source>
        <dbReference type="Proteomes" id="UP000236655"/>
    </source>
</evidence>
<gene>
    <name evidence="1" type="ORF">CUN60_04310</name>
</gene>
<dbReference type="AlphaFoldDB" id="A0A2I7N504"/>
<dbReference type="RefSeq" id="WP_102950842.1">
    <property type="nucleotide sequence ID" value="NZ_CP024847.1"/>
</dbReference>
<accession>A0A2I7N504</accession>